<dbReference type="eggNOG" id="COG0619">
    <property type="taxonomic scope" value="Bacteria"/>
</dbReference>
<dbReference type="PANTHER" id="PTHR43723">
    <property type="entry name" value="COBALT TRANSPORT PROTEIN CBIQ"/>
    <property type="match status" value="1"/>
</dbReference>
<dbReference type="CDD" id="cd16914">
    <property type="entry name" value="EcfT"/>
    <property type="match status" value="1"/>
</dbReference>
<evidence type="ECO:0000256" key="1">
    <source>
        <dbReference type="ARBA" id="ARBA00004651"/>
    </source>
</evidence>
<evidence type="ECO:0000256" key="6">
    <source>
        <dbReference type="SAM" id="Phobius"/>
    </source>
</evidence>
<dbReference type="GO" id="GO:0043190">
    <property type="term" value="C:ATP-binding cassette (ABC) transporter complex"/>
    <property type="evidence" value="ECO:0007669"/>
    <property type="project" value="InterPro"/>
</dbReference>
<gene>
    <name evidence="7" type="ORF">HX89_13175</name>
</gene>
<comment type="subcellular location">
    <subcellularLocation>
        <location evidence="1">Cell membrane</location>
        <topology evidence="1">Multi-pass membrane protein</topology>
    </subcellularLocation>
</comment>
<dbReference type="HOGENOM" id="CLU_056469_5_2_11"/>
<keyword evidence="4 6" id="KW-1133">Transmembrane helix</keyword>
<feature type="transmembrane region" description="Helical" evidence="6">
    <location>
        <begin position="231"/>
        <end position="252"/>
    </location>
</feature>
<evidence type="ECO:0000313" key="8">
    <source>
        <dbReference type="Proteomes" id="UP000027986"/>
    </source>
</evidence>
<dbReference type="GO" id="GO:0006824">
    <property type="term" value="P:cobalt ion transport"/>
    <property type="evidence" value="ECO:0007669"/>
    <property type="project" value="InterPro"/>
</dbReference>
<keyword evidence="8" id="KW-1185">Reference proteome</keyword>
<reference evidence="7 8" key="1">
    <citation type="submission" date="2014-07" db="EMBL/GenBank/DDBJ databases">
        <title>Genome Sequencing of Dermacoccus nishinomiyaensis.</title>
        <authorList>
            <person name="Hong K.W."/>
            <person name="Chan K.G."/>
        </authorList>
    </citation>
    <scope>NUCLEOTIDE SEQUENCE [LARGE SCALE GENOMIC DNA]</scope>
    <source>
        <strain evidence="7 8">M25</strain>
    </source>
</reference>
<feature type="transmembrane region" description="Helical" evidence="6">
    <location>
        <begin position="44"/>
        <end position="62"/>
    </location>
</feature>
<dbReference type="GeneID" id="41842000"/>
<dbReference type="InterPro" id="IPR003339">
    <property type="entry name" value="ABC/ECF_trnsptr_transmembrane"/>
</dbReference>
<dbReference type="EMBL" id="CP008889">
    <property type="protein sequence ID" value="AIF41721.1"/>
    <property type="molecule type" value="Genomic_DNA"/>
</dbReference>
<dbReference type="InterPro" id="IPR052770">
    <property type="entry name" value="Cobalt_transport_CbiQ"/>
</dbReference>
<name>A0A075JHV2_9MICO</name>
<dbReference type="Pfam" id="PF02361">
    <property type="entry name" value="CbiQ"/>
    <property type="match status" value="1"/>
</dbReference>
<proteinExistence type="predicted"/>
<feature type="transmembrane region" description="Helical" evidence="6">
    <location>
        <begin position="144"/>
        <end position="165"/>
    </location>
</feature>
<dbReference type="InterPro" id="IPR012809">
    <property type="entry name" value="ECF_CbiQ"/>
</dbReference>
<feature type="transmembrane region" description="Helical" evidence="6">
    <location>
        <begin position="68"/>
        <end position="90"/>
    </location>
</feature>
<evidence type="ECO:0000256" key="5">
    <source>
        <dbReference type="ARBA" id="ARBA00023136"/>
    </source>
</evidence>
<dbReference type="AlphaFoldDB" id="A0A075JHV2"/>
<protein>
    <recommendedName>
        <fullName evidence="9">Cobalt ECF transporter T component CbiQ</fullName>
    </recommendedName>
</protein>
<evidence type="ECO:0000256" key="2">
    <source>
        <dbReference type="ARBA" id="ARBA00022475"/>
    </source>
</evidence>
<accession>A0A075JHV2</accession>
<dbReference type="KEGG" id="dni:HX89_13175"/>
<evidence type="ECO:0000256" key="4">
    <source>
        <dbReference type="ARBA" id="ARBA00022989"/>
    </source>
</evidence>
<sequence length="254" mass="26285">MAHLAIDEAAWSSAWRSHAVSEKAALALGLLAVAMVARDVRVDLAVVVVAFVAVTVGARVAPGLVLRVWALPAVFVVIGLVGVLVSIGPAPDDALWQAGPFSIGRSSLDRAVLTGSRAAAGAAAVLVLALTTPMTDVLGGLRRVGVPAFLVEIAGVVYRMIFTLLDSVGTIRESQTARLGYATRRAALASTGTLLAGVLVRAWTRAQRLEAGLAGRGYTGDLIVTTPARQASWRSLCGVVLVVGALMAWAVMSR</sequence>
<dbReference type="RefSeq" id="WP_038569677.1">
    <property type="nucleotide sequence ID" value="NZ_CP008889.1"/>
</dbReference>
<organism evidence="7 8">
    <name type="scientific">Dermacoccus nishinomiyaensis</name>
    <dbReference type="NCBI Taxonomy" id="1274"/>
    <lineage>
        <taxon>Bacteria</taxon>
        <taxon>Bacillati</taxon>
        <taxon>Actinomycetota</taxon>
        <taxon>Actinomycetes</taxon>
        <taxon>Micrococcales</taxon>
        <taxon>Dermacoccaceae</taxon>
        <taxon>Dermacoccus</taxon>
    </lineage>
</organism>
<evidence type="ECO:0000313" key="7">
    <source>
        <dbReference type="EMBL" id="AIF41721.1"/>
    </source>
</evidence>
<evidence type="ECO:0000256" key="3">
    <source>
        <dbReference type="ARBA" id="ARBA00022692"/>
    </source>
</evidence>
<feature type="transmembrane region" description="Helical" evidence="6">
    <location>
        <begin position="20"/>
        <end position="37"/>
    </location>
</feature>
<keyword evidence="3 6" id="KW-0812">Transmembrane</keyword>
<dbReference type="PANTHER" id="PTHR43723:SF1">
    <property type="entry name" value="COBALT TRANSPORT PROTEIN CBIQ"/>
    <property type="match status" value="1"/>
</dbReference>
<keyword evidence="5 6" id="KW-0472">Membrane</keyword>
<evidence type="ECO:0008006" key="9">
    <source>
        <dbReference type="Google" id="ProtNLM"/>
    </source>
</evidence>
<feature type="transmembrane region" description="Helical" evidence="6">
    <location>
        <begin position="186"/>
        <end position="204"/>
    </location>
</feature>
<dbReference type="NCBIfam" id="TIGR02454">
    <property type="entry name" value="ECF_T_CbiQ"/>
    <property type="match status" value="1"/>
</dbReference>
<keyword evidence="2" id="KW-1003">Cell membrane</keyword>
<dbReference type="Proteomes" id="UP000027986">
    <property type="component" value="Chromosome"/>
</dbReference>
<feature type="transmembrane region" description="Helical" evidence="6">
    <location>
        <begin position="111"/>
        <end position="132"/>
    </location>
</feature>